<reference evidence="1 2" key="1">
    <citation type="submission" date="2019-07" db="EMBL/GenBank/DDBJ databases">
        <title>Draft genome for Streptomyces benahoarensis MZ03-48.</title>
        <authorList>
            <person name="Gonzalez-Pimentel J.L."/>
        </authorList>
    </citation>
    <scope>NUCLEOTIDE SEQUENCE [LARGE SCALE GENOMIC DNA]</scope>
    <source>
        <strain evidence="1 2">MZ03-48</strain>
    </source>
</reference>
<accession>A0A553ZRM5</accession>
<keyword evidence="2" id="KW-1185">Reference proteome</keyword>
<gene>
    <name evidence="1" type="ORF">FNZ23_01540</name>
</gene>
<dbReference type="EMBL" id="VKLS01000006">
    <property type="protein sequence ID" value="TSB44005.1"/>
    <property type="molecule type" value="Genomic_DNA"/>
</dbReference>
<comment type="caution">
    <text evidence="1">The sequence shown here is derived from an EMBL/GenBank/DDBJ whole genome shotgun (WGS) entry which is preliminary data.</text>
</comment>
<proteinExistence type="predicted"/>
<organism evidence="1 2">
    <name type="scientific">Streptomyces benahoarensis</name>
    <dbReference type="NCBI Taxonomy" id="2595054"/>
    <lineage>
        <taxon>Bacteria</taxon>
        <taxon>Bacillati</taxon>
        <taxon>Actinomycetota</taxon>
        <taxon>Actinomycetes</taxon>
        <taxon>Kitasatosporales</taxon>
        <taxon>Streptomycetaceae</taxon>
        <taxon>Streptomyces</taxon>
    </lineage>
</organism>
<name>A0A553ZRM5_9ACTN</name>
<dbReference type="Proteomes" id="UP000320888">
    <property type="component" value="Unassembled WGS sequence"/>
</dbReference>
<dbReference type="AlphaFoldDB" id="A0A553ZRM5"/>
<evidence type="ECO:0000313" key="1">
    <source>
        <dbReference type="EMBL" id="TSB44005.1"/>
    </source>
</evidence>
<sequence>MRKRLTKARRHAAEAQRRRKVAARRLIGTAGKTARFSYLSASKEEVTVREITLRSAELRTSKKGNPYIRAFDLLRGERRSFSPSRIGWTAAAEAAKAVAA</sequence>
<evidence type="ECO:0000313" key="2">
    <source>
        <dbReference type="Proteomes" id="UP000320888"/>
    </source>
</evidence>
<protein>
    <submittedName>
        <fullName evidence="1">Uncharacterized protein</fullName>
    </submittedName>
</protein>
<dbReference type="RefSeq" id="WP_143939844.1">
    <property type="nucleotide sequence ID" value="NZ_VKLS01000006.1"/>
</dbReference>